<comment type="caution">
    <text evidence="2">The sequence shown here is derived from an EMBL/GenBank/DDBJ whole genome shotgun (WGS) entry which is preliminary data.</text>
</comment>
<dbReference type="Pfam" id="PF14300">
    <property type="entry name" value="DMP19"/>
    <property type="match status" value="1"/>
</dbReference>
<organism evidence="2 3">
    <name type="scientific">Paenibacillus puldeungensis</name>
    <dbReference type="NCBI Taxonomy" id="696536"/>
    <lineage>
        <taxon>Bacteria</taxon>
        <taxon>Bacillati</taxon>
        <taxon>Bacillota</taxon>
        <taxon>Bacilli</taxon>
        <taxon>Bacillales</taxon>
        <taxon>Paenibacillaceae</taxon>
        <taxon>Paenibacillus</taxon>
    </lineage>
</organism>
<dbReference type="RefSeq" id="WP_379321873.1">
    <property type="nucleotide sequence ID" value="NZ_JBHTLM010000031.1"/>
</dbReference>
<dbReference type="EMBL" id="JBHTLM010000031">
    <property type="protein sequence ID" value="MFD1179449.1"/>
    <property type="molecule type" value="Genomic_DNA"/>
</dbReference>
<accession>A0ABW3S3S6</accession>
<sequence length="148" mass="17278">MSETDINDVWFDYAEAFVQKKIDASGWDALNVHEQEIAALWLLEADVYNGGFVQFFCNWGEEAYIYALRALKAIGAVHALEIIQDGYTCIEHFSQDDRLEELWDIPKYLTEQEEERLDALDNQFWEDKDHIAKIAYDYYVQQLGISVP</sequence>
<evidence type="ECO:0000259" key="1">
    <source>
        <dbReference type="Pfam" id="PF14300"/>
    </source>
</evidence>
<gene>
    <name evidence="2" type="ORF">ACFQ3W_24570</name>
</gene>
<evidence type="ECO:0000313" key="2">
    <source>
        <dbReference type="EMBL" id="MFD1179449.1"/>
    </source>
</evidence>
<reference evidence="3" key="1">
    <citation type="journal article" date="2019" name="Int. J. Syst. Evol. Microbiol.">
        <title>The Global Catalogue of Microorganisms (GCM) 10K type strain sequencing project: providing services to taxonomists for standard genome sequencing and annotation.</title>
        <authorList>
            <consortium name="The Broad Institute Genomics Platform"/>
            <consortium name="The Broad Institute Genome Sequencing Center for Infectious Disease"/>
            <person name="Wu L."/>
            <person name="Ma J."/>
        </authorList>
    </citation>
    <scope>NUCLEOTIDE SEQUENCE [LARGE SCALE GENOMIC DNA]</scope>
    <source>
        <strain evidence="3">CCUG 59189</strain>
    </source>
</reference>
<dbReference type="Proteomes" id="UP001597262">
    <property type="component" value="Unassembled WGS sequence"/>
</dbReference>
<protein>
    <submittedName>
        <fullName evidence="2">DUF4375 domain-containing protein</fullName>
    </submittedName>
</protein>
<dbReference type="InterPro" id="IPR025402">
    <property type="entry name" value="DMP19_C"/>
</dbReference>
<name>A0ABW3S3S6_9BACL</name>
<dbReference type="Gene3D" id="1.20.1420.60">
    <property type="match status" value="1"/>
</dbReference>
<keyword evidence="3" id="KW-1185">Reference proteome</keyword>
<evidence type="ECO:0000313" key="3">
    <source>
        <dbReference type="Proteomes" id="UP001597262"/>
    </source>
</evidence>
<proteinExistence type="predicted"/>
<feature type="domain" description="DNA mimic protein DMP19 C-terminal" evidence="1">
    <location>
        <begin position="28"/>
        <end position="138"/>
    </location>
</feature>